<sequence length="72" mass="8064">MGLHQILADEDSDDENAVRAATFWGAFTLDHVWSLATGLLPQSSYLPRLPPKPPIVEDIEASLWILYRDDGK</sequence>
<evidence type="ECO:0000313" key="1">
    <source>
        <dbReference type="EMBL" id="KAJ9129999.1"/>
    </source>
</evidence>
<keyword evidence="2" id="KW-1185">Reference proteome</keyword>
<dbReference type="EMBL" id="JANBVO010000114">
    <property type="protein sequence ID" value="KAJ9129999.1"/>
    <property type="molecule type" value="Genomic_DNA"/>
</dbReference>
<comment type="caution">
    <text evidence="1">The sequence shown here is derived from an EMBL/GenBank/DDBJ whole genome shotgun (WGS) entry which is preliminary data.</text>
</comment>
<reference evidence="1" key="1">
    <citation type="submission" date="2022-07" db="EMBL/GenBank/DDBJ databases">
        <title>Fungi with potential for degradation of polypropylene.</title>
        <authorList>
            <person name="Gostincar C."/>
        </authorList>
    </citation>
    <scope>NUCLEOTIDE SEQUENCE</scope>
    <source>
        <strain evidence="1">EXF-13308</strain>
    </source>
</reference>
<name>A0AA38VFJ5_9PEZI</name>
<evidence type="ECO:0000313" key="2">
    <source>
        <dbReference type="Proteomes" id="UP001174694"/>
    </source>
</evidence>
<evidence type="ECO:0008006" key="3">
    <source>
        <dbReference type="Google" id="ProtNLM"/>
    </source>
</evidence>
<dbReference type="AlphaFoldDB" id="A0AA38VFJ5"/>
<accession>A0AA38VFJ5</accession>
<dbReference type="Proteomes" id="UP001174694">
    <property type="component" value="Unassembled WGS sequence"/>
</dbReference>
<proteinExistence type="predicted"/>
<protein>
    <recommendedName>
        <fullName evidence="3">Transcription factor domain-containing protein</fullName>
    </recommendedName>
</protein>
<organism evidence="1 2">
    <name type="scientific">Pleurostoma richardsiae</name>
    <dbReference type="NCBI Taxonomy" id="41990"/>
    <lineage>
        <taxon>Eukaryota</taxon>
        <taxon>Fungi</taxon>
        <taxon>Dikarya</taxon>
        <taxon>Ascomycota</taxon>
        <taxon>Pezizomycotina</taxon>
        <taxon>Sordariomycetes</taxon>
        <taxon>Sordariomycetidae</taxon>
        <taxon>Calosphaeriales</taxon>
        <taxon>Pleurostomataceae</taxon>
        <taxon>Pleurostoma</taxon>
    </lineage>
</organism>
<gene>
    <name evidence="1" type="ORF">NKR23_g12386</name>
</gene>